<feature type="region of interest" description="Disordered" evidence="2">
    <location>
        <begin position="46"/>
        <end position="91"/>
    </location>
</feature>
<dbReference type="Gene3D" id="3.40.50.12760">
    <property type="match status" value="1"/>
</dbReference>
<dbReference type="PANTHER" id="PTHR16121">
    <property type="entry name" value="CAP-SPECIFIC MRNA (NUCLEOSIDE-2'-O-)-METHYLTRANSFERASE 1-RELATED"/>
    <property type="match status" value="1"/>
</dbReference>
<dbReference type="GO" id="GO:0004483">
    <property type="term" value="F:methyltransferase cap1 activity"/>
    <property type="evidence" value="ECO:0007669"/>
    <property type="project" value="UniProtKB-UniRule"/>
</dbReference>
<gene>
    <name evidence="4" type="ORF">BDEG_22052</name>
</gene>
<dbReference type="STRING" id="403673.A0A177WE97"/>
<evidence type="ECO:0000259" key="3">
    <source>
        <dbReference type="PROSITE" id="PS51613"/>
    </source>
</evidence>
<proteinExistence type="predicted"/>
<dbReference type="AlphaFoldDB" id="A0A177WE97"/>
<dbReference type="GO" id="GO:0003676">
    <property type="term" value="F:nucleic acid binding"/>
    <property type="evidence" value="ECO:0007669"/>
    <property type="project" value="UniProtKB-UniRule"/>
</dbReference>
<dbReference type="PANTHER" id="PTHR16121:SF0">
    <property type="entry name" value="CAP-SPECIFIC MRNA (NUCLEOSIDE-2'-O-)-METHYLTRANSFERASE 1"/>
    <property type="match status" value="1"/>
</dbReference>
<dbReference type="VEuPathDB" id="FungiDB:BDEG_22052"/>
<dbReference type="InterPro" id="IPR025816">
    <property type="entry name" value="RrmJ-type_MeTrfase"/>
</dbReference>
<sequence>MSMESLVDVAQLLYDTEQYHQTKLVSDIPPPNIFELRAMVDRNHNSNYQRTTNSHQSTRYKSHPYAQKSSYAPSSSHSSLDSDSRQSHSSKLFRNDVKVRYETPVSWLIRGAKSRSANSWMNHADIIVQEAMPVDYNVLCYSDLVEQLLTAKKSLAELPKDALIKGRDAANPYELVGKSVFIDSSAVKLASLDAQFNFSNIDQKTQNDYGIEFADFCSEYGGFTEYLLWRKQLMRQPARGWGMTLRGEKDYMFKKMIVPPGAFPQLDFEAVYGIDGSGDICNSENIKAFADHVMKATNGRGVDLVLADGELDTMHDGMHLENHSHQRMLCQILSMFHILKQGGTFLLKCFDLVTPLSGELLYILHLHFSKIAILKPLASRPADAERYIICENLELSFPSPLIAHLFECNSKFDLLKSSADRAYSSRQPEPDTENKAALGLQQVSDILNRDWVLSDETFVDYIQALNMKMAVKQREAILELLKYTGQPGVVTPLPFDQIQIRDQCLNAWKLPNLDAVEKPLASKREDESRSRSYSQSNHSYYDRDSRYQRQDRSRPYRSSNSQYGSGAQRENYDYQHY</sequence>
<accession>A0A177WE97</accession>
<keyword evidence="1 4" id="KW-0489">Methyltransferase</keyword>
<dbReference type="GO" id="GO:0032259">
    <property type="term" value="P:methylation"/>
    <property type="evidence" value="ECO:0007669"/>
    <property type="project" value="UniProtKB-KW"/>
</dbReference>
<reference evidence="4 5" key="2">
    <citation type="submission" date="2016-05" db="EMBL/GenBank/DDBJ databases">
        <title>Lineage-specific infection strategies underlie the spectrum of fungal disease in amphibians.</title>
        <authorList>
            <person name="Cuomo C.A."/>
            <person name="Farrer R.A."/>
            <person name="James T."/>
            <person name="Longcore J."/>
            <person name="Birren B."/>
        </authorList>
    </citation>
    <scope>NUCLEOTIDE SEQUENCE [LARGE SCALE GENOMIC DNA]</scope>
    <source>
        <strain evidence="4 5">JEL423</strain>
    </source>
</reference>
<comment type="subcellular location">
    <subcellularLocation>
        <location evidence="1">Nucleus</location>
    </subcellularLocation>
</comment>
<dbReference type="InterPro" id="IPR029063">
    <property type="entry name" value="SAM-dependent_MTases_sf"/>
</dbReference>
<feature type="compositionally biased region" description="Basic and acidic residues" evidence="2">
    <location>
        <begin position="520"/>
        <end position="530"/>
    </location>
</feature>
<keyword evidence="1 4" id="KW-0808">Transferase</keyword>
<keyword evidence="1" id="KW-0949">S-adenosyl-L-methionine</keyword>
<evidence type="ECO:0000256" key="1">
    <source>
        <dbReference type="RuleBase" id="RU368012"/>
    </source>
</evidence>
<keyword evidence="1" id="KW-0539">Nucleus</keyword>
<feature type="compositionally biased region" description="Low complexity" evidence="2">
    <location>
        <begin position="64"/>
        <end position="79"/>
    </location>
</feature>
<dbReference type="InterPro" id="IPR050851">
    <property type="entry name" value="mRNA_Cap_2O-Ribose_MeTrfase"/>
</dbReference>
<organism evidence="4 5">
    <name type="scientific">Batrachochytrium dendrobatidis (strain JEL423)</name>
    <dbReference type="NCBI Taxonomy" id="403673"/>
    <lineage>
        <taxon>Eukaryota</taxon>
        <taxon>Fungi</taxon>
        <taxon>Fungi incertae sedis</taxon>
        <taxon>Chytridiomycota</taxon>
        <taxon>Chytridiomycota incertae sedis</taxon>
        <taxon>Chytridiomycetes</taxon>
        <taxon>Rhizophydiales</taxon>
        <taxon>Rhizophydiales incertae sedis</taxon>
        <taxon>Batrachochytrium</taxon>
    </lineage>
</organism>
<dbReference type="EC" id="2.1.1.57" evidence="1"/>
<keyword evidence="1" id="KW-0506">mRNA capping</keyword>
<dbReference type="eggNOG" id="KOG3673">
    <property type="taxonomic scope" value="Eukaryota"/>
</dbReference>
<dbReference type="FunFam" id="3.40.50.12760:FF:000004">
    <property type="entry name" value="FtsJ-like methyltransferase"/>
    <property type="match status" value="1"/>
</dbReference>
<feature type="compositionally biased region" description="Polar residues" evidence="2">
    <location>
        <begin position="46"/>
        <end position="59"/>
    </location>
</feature>
<dbReference type="EMBL" id="DS022301">
    <property type="protein sequence ID" value="OAJ38085.1"/>
    <property type="molecule type" value="Genomic_DNA"/>
</dbReference>
<dbReference type="InterPro" id="IPR002877">
    <property type="entry name" value="RNA_MeTrfase_FtsJ_dom"/>
</dbReference>
<comment type="function">
    <text evidence="1">S-adenosyl-L-methionine-dependent methyltransferase that mediates RNA cap1 2'-O-ribose methylation to the 5'-cap structure of RNAs. Methylates the ribose of the first nucleotide of a m(7)GpppG-capped mRNA to produce m(7)GpppNmp (cap1).</text>
</comment>
<dbReference type="PROSITE" id="PS51613">
    <property type="entry name" value="SAM_MT_RRMJ"/>
    <property type="match status" value="1"/>
</dbReference>
<dbReference type="SUPFAM" id="SSF53335">
    <property type="entry name" value="S-adenosyl-L-methionine-dependent methyltransferases"/>
    <property type="match status" value="1"/>
</dbReference>
<dbReference type="Proteomes" id="UP000077115">
    <property type="component" value="Unassembled WGS sequence"/>
</dbReference>
<dbReference type="GO" id="GO:0006370">
    <property type="term" value="P:7-methylguanosine mRNA capping"/>
    <property type="evidence" value="ECO:0007669"/>
    <property type="project" value="UniProtKB-UniRule"/>
</dbReference>
<evidence type="ECO:0000313" key="4">
    <source>
        <dbReference type="EMBL" id="OAJ38085.1"/>
    </source>
</evidence>
<dbReference type="GO" id="GO:0005737">
    <property type="term" value="C:cytoplasm"/>
    <property type="evidence" value="ECO:0007669"/>
    <property type="project" value="TreeGrafter"/>
</dbReference>
<evidence type="ECO:0000313" key="5">
    <source>
        <dbReference type="Proteomes" id="UP000077115"/>
    </source>
</evidence>
<dbReference type="Pfam" id="PF01728">
    <property type="entry name" value="FtsJ"/>
    <property type="match status" value="1"/>
</dbReference>
<evidence type="ECO:0000256" key="2">
    <source>
        <dbReference type="SAM" id="MobiDB-lite"/>
    </source>
</evidence>
<protein>
    <recommendedName>
        <fullName evidence="1">Cap-specific mRNA (nucleoside-2'-O-)-methyltransferase 1</fullName>
        <ecNumber evidence="1">2.1.1.57</ecNumber>
    </recommendedName>
    <alternativeName>
        <fullName evidence="1">Cap1 2'O-ribose methyltransferase 1</fullName>
    </alternativeName>
</protein>
<name>A0A177WE97_BATDL</name>
<dbReference type="GO" id="GO:0016556">
    <property type="term" value="P:mRNA modification"/>
    <property type="evidence" value="ECO:0007669"/>
    <property type="project" value="UniProtKB-UniRule"/>
</dbReference>
<dbReference type="GO" id="GO:0005634">
    <property type="term" value="C:nucleus"/>
    <property type="evidence" value="ECO:0007669"/>
    <property type="project" value="UniProtKB-SubCell"/>
</dbReference>
<feature type="region of interest" description="Disordered" evidence="2">
    <location>
        <begin position="520"/>
        <end position="577"/>
    </location>
</feature>
<comment type="catalytic activity">
    <reaction evidence="1">
        <text>a 5'-end (N(7)-methyl 5'-triphosphoguanosine)-ribonucleoside in mRNA + S-adenosyl-L-methionine = a 5'-end (N(7)-methyl 5'-triphosphoguanosine)-(2'-O-methyl-ribonucleoside) in mRNA + S-adenosyl-L-homocysteine + H(+)</text>
        <dbReference type="Rhea" id="RHEA:67020"/>
        <dbReference type="Rhea" id="RHEA-COMP:17167"/>
        <dbReference type="Rhea" id="RHEA-COMP:17168"/>
        <dbReference type="ChEBI" id="CHEBI:15378"/>
        <dbReference type="ChEBI" id="CHEBI:57856"/>
        <dbReference type="ChEBI" id="CHEBI:59789"/>
        <dbReference type="ChEBI" id="CHEBI:156461"/>
        <dbReference type="ChEBI" id="CHEBI:167609"/>
        <dbReference type="EC" id="2.1.1.57"/>
    </reaction>
</comment>
<feature type="domain" description="RrmJ-type SAM-dependent 2'-O-MTase" evidence="3">
    <location>
        <begin position="180"/>
        <end position="394"/>
    </location>
</feature>
<keyword evidence="1" id="KW-0507">mRNA processing</keyword>
<reference evidence="4 5" key="1">
    <citation type="submission" date="2006-10" db="EMBL/GenBank/DDBJ databases">
        <title>The Genome Sequence of Batrachochytrium dendrobatidis JEL423.</title>
        <authorList>
            <consortium name="The Broad Institute Genome Sequencing Platform"/>
            <person name="Birren B."/>
            <person name="Lander E."/>
            <person name="Galagan J."/>
            <person name="Cuomo C."/>
            <person name="Devon K."/>
            <person name="Jaffe D."/>
            <person name="Butler J."/>
            <person name="Alvarez P."/>
            <person name="Gnerre S."/>
            <person name="Grabherr M."/>
            <person name="Kleber M."/>
            <person name="Mauceli E."/>
            <person name="Brockman W."/>
            <person name="Young S."/>
            <person name="LaButti K."/>
            <person name="Sykes S."/>
            <person name="DeCaprio D."/>
            <person name="Crawford M."/>
            <person name="Koehrsen M."/>
            <person name="Engels R."/>
            <person name="Montgomery P."/>
            <person name="Pearson M."/>
            <person name="Howarth C."/>
            <person name="Larson L."/>
            <person name="White J."/>
            <person name="O'Leary S."/>
            <person name="Kodira C."/>
            <person name="Zeng Q."/>
            <person name="Yandava C."/>
            <person name="Alvarado L."/>
            <person name="Longcore J."/>
            <person name="James T."/>
        </authorList>
    </citation>
    <scope>NUCLEOTIDE SEQUENCE [LARGE SCALE GENOMIC DNA]</scope>
    <source>
        <strain evidence="4 5">JEL423</strain>
    </source>
</reference>
<feature type="compositionally biased region" description="Basic and acidic residues" evidence="2">
    <location>
        <begin position="540"/>
        <end position="554"/>
    </location>
</feature>